<proteinExistence type="predicted"/>
<evidence type="ECO:0000313" key="2">
    <source>
        <dbReference type="Proteomes" id="UP000192907"/>
    </source>
</evidence>
<protein>
    <recommendedName>
        <fullName evidence="3">Beta-barrel porin 2</fullName>
    </recommendedName>
</protein>
<dbReference type="EMBL" id="FWZT01000005">
    <property type="protein sequence ID" value="SMF13430.1"/>
    <property type="molecule type" value="Genomic_DNA"/>
</dbReference>
<accession>A0A1Y6BJW2</accession>
<name>A0A1Y6BJW2_9BACT</name>
<dbReference type="RefSeq" id="WP_132317249.1">
    <property type="nucleotide sequence ID" value="NZ_FWZT01000005.1"/>
</dbReference>
<reference evidence="2" key="1">
    <citation type="submission" date="2017-04" db="EMBL/GenBank/DDBJ databases">
        <authorList>
            <person name="Varghese N."/>
            <person name="Submissions S."/>
        </authorList>
    </citation>
    <scope>NUCLEOTIDE SEQUENCE [LARGE SCALE GENOMIC DNA]</scope>
    <source>
        <strain evidence="2">RKEM611</strain>
    </source>
</reference>
<keyword evidence="2" id="KW-1185">Reference proteome</keyword>
<evidence type="ECO:0000313" key="1">
    <source>
        <dbReference type="EMBL" id="SMF13430.1"/>
    </source>
</evidence>
<evidence type="ECO:0008006" key="3">
    <source>
        <dbReference type="Google" id="ProtNLM"/>
    </source>
</evidence>
<dbReference type="AlphaFoldDB" id="A0A1Y6BJW2"/>
<dbReference type="Proteomes" id="UP000192907">
    <property type="component" value="Unassembled WGS sequence"/>
</dbReference>
<gene>
    <name evidence="1" type="ORF">SAMN06296036_105231</name>
</gene>
<organism evidence="1 2">
    <name type="scientific">Pseudobacteriovorax antillogorgiicola</name>
    <dbReference type="NCBI Taxonomy" id="1513793"/>
    <lineage>
        <taxon>Bacteria</taxon>
        <taxon>Pseudomonadati</taxon>
        <taxon>Bdellovibrionota</taxon>
        <taxon>Oligoflexia</taxon>
        <taxon>Oligoflexales</taxon>
        <taxon>Pseudobacteriovoracaceae</taxon>
        <taxon>Pseudobacteriovorax</taxon>
    </lineage>
</organism>
<sequence length="483" mass="54597">MTWTIFLFLVACLIGYPSHAVTQWQSEQRLSLTQTSIESREADDTTEQTFQALQSQLSWLSPGRTRSQGGLTLQYITENERDSEIASVAQGWTVAGKRWQAQANLSGQWESFETLGFLDLSDQFTKAQENNQLDAELSQDVTAERQGTAADAFTQYQFGQRSTIGIGGIWNQQETNGTDERDAPDIKQSLSELYGALVIGVSSTINIELDQRLGKIIAEDQTAVNQDPFEVELQSRSSAARVRWQANKRWSWVAGYQIGAAEIPDAGTSEFSGPLLGGVQQWTRRLQSEWQLSQITTKTTEIEDQTLLVGFARLQLSLSRLQNLSLRYDREFNNNQTLFDGISSSRVNEDALAIETEVIQGSWDHQHRRNRFTASVQTARFDVQSSSGAYQEQLASIDWQRQFGRQQTLGINMIYRSIDDPVANLKTNIRTHQLNWQQEIRSQWLGRGRTRYGMELGYDLQSDDQDTDSVSRLSLAGFLALVF</sequence>